<keyword evidence="4 6" id="KW-0472">Membrane</keyword>
<evidence type="ECO:0008006" key="9">
    <source>
        <dbReference type="Google" id="ProtNLM"/>
    </source>
</evidence>
<dbReference type="OrthoDB" id="407617at2759"/>
<evidence type="ECO:0000256" key="6">
    <source>
        <dbReference type="SAM" id="Phobius"/>
    </source>
</evidence>
<feature type="transmembrane region" description="Helical" evidence="6">
    <location>
        <begin position="40"/>
        <end position="60"/>
    </location>
</feature>
<dbReference type="InterPro" id="IPR051415">
    <property type="entry name" value="LAAT-1"/>
</dbReference>
<keyword evidence="3 6" id="KW-1133">Transmembrane helix</keyword>
<gene>
    <name evidence="7" type="ORF">EUX98_g2169</name>
</gene>
<evidence type="ECO:0000313" key="7">
    <source>
        <dbReference type="EMBL" id="THH32022.1"/>
    </source>
</evidence>
<accession>A0A4S4MZP9</accession>
<dbReference type="GO" id="GO:0016020">
    <property type="term" value="C:membrane"/>
    <property type="evidence" value="ECO:0007669"/>
    <property type="project" value="UniProtKB-SubCell"/>
</dbReference>
<feature type="transmembrane region" description="Helical" evidence="6">
    <location>
        <begin position="159"/>
        <end position="177"/>
    </location>
</feature>
<keyword evidence="8" id="KW-1185">Reference proteome</keyword>
<name>A0A4S4MZP9_9APHY</name>
<feature type="region of interest" description="Disordered" evidence="5">
    <location>
        <begin position="259"/>
        <end position="284"/>
    </location>
</feature>
<feature type="transmembrane region" description="Helical" evidence="6">
    <location>
        <begin position="189"/>
        <end position="212"/>
    </location>
</feature>
<feature type="transmembrane region" description="Helical" evidence="6">
    <location>
        <begin position="125"/>
        <end position="147"/>
    </location>
</feature>
<organism evidence="7 8">
    <name type="scientific">Antrodiella citrinella</name>
    <dbReference type="NCBI Taxonomy" id="2447956"/>
    <lineage>
        <taxon>Eukaryota</taxon>
        <taxon>Fungi</taxon>
        <taxon>Dikarya</taxon>
        <taxon>Basidiomycota</taxon>
        <taxon>Agaricomycotina</taxon>
        <taxon>Agaricomycetes</taxon>
        <taxon>Polyporales</taxon>
        <taxon>Steccherinaceae</taxon>
        <taxon>Antrodiella</taxon>
    </lineage>
</organism>
<feature type="transmembrane region" description="Helical" evidence="6">
    <location>
        <begin position="96"/>
        <end position="119"/>
    </location>
</feature>
<protein>
    <recommendedName>
        <fullName evidence="9">PQ-loop-domain-containing protein</fullName>
    </recommendedName>
</protein>
<proteinExistence type="predicted"/>
<evidence type="ECO:0000256" key="4">
    <source>
        <dbReference type="ARBA" id="ARBA00023136"/>
    </source>
</evidence>
<dbReference type="Gene3D" id="1.20.1280.290">
    <property type="match status" value="2"/>
</dbReference>
<reference evidence="7 8" key="1">
    <citation type="submission" date="2019-02" db="EMBL/GenBank/DDBJ databases">
        <title>Genome sequencing of the rare red list fungi Antrodiella citrinella (Flaviporus citrinellus).</title>
        <authorList>
            <person name="Buettner E."/>
            <person name="Kellner H."/>
        </authorList>
    </citation>
    <scope>NUCLEOTIDE SEQUENCE [LARGE SCALE GENOMIC DNA]</scope>
    <source>
        <strain evidence="7 8">DSM 108506</strain>
    </source>
</reference>
<keyword evidence="2 6" id="KW-0812">Transmembrane</keyword>
<dbReference type="SMART" id="SM00679">
    <property type="entry name" value="CTNS"/>
    <property type="match status" value="2"/>
</dbReference>
<dbReference type="InterPro" id="IPR006603">
    <property type="entry name" value="PQ-loop_rpt"/>
</dbReference>
<dbReference type="Proteomes" id="UP000308730">
    <property type="component" value="Unassembled WGS sequence"/>
</dbReference>
<sequence length="284" mass="30911">MPANKVAENVLGTIGAICWTVQLIPQIWKSWRSKSTDGLSLWLVFLWGFSGPFLGVYAIVQDLNVPLILQPHLFAALCFVSWAQCLYYGKKRSRNFAVVSFLAVCVLLGGFEAGMVFAISPSFHAGHIAAVQFFGIMSSVVISLALLPQYYEIYKHKEVVGISIMFMLVDCLGGVFSDLSLAFKAKFNVIPAVTYSLVVVLDGIVLLLALILNPRAARRLRALKDAEAALPAPAIEDILVPAPDTNPRVDVEEKAVEIRTRDVPPGASHDTEKSVPDAIVVASQ</sequence>
<comment type="caution">
    <text evidence="7">The sequence shown here is derived from an EMBL/GenBank/DDBJ whole genome shotgun (WGS) entry which is preliminary data.</text>
</comment>
<dbReference type="EMBL" id="SGPM01000031">
    <property type="protein sequence ID" value="THH32022.1"/>
    <property type="molecule type" value="Genomic_DNA"/>
</dbReference>
<evidence type="ECO:0000256" key="5">
    <source>
        <dbReference type="SAM" id="MobiDB-lite"/>
    </source>
</evidence>
<evidence type="ECO:0000256" key="2">
    <source>
        <dbReference type="ARBA" id="ARBA00022692"/>
    </source>
</evidence>
<evidence type="ECO:0000313" key="8">
    <source>
        <dbReference type="Proteomes" id="UP000308730"/>
    </source>
</evidence>
<dbReference type="PANTHER" id="PTHR16201">
    <property type="entry name" value="SEVEN TRANSMEMBRANE PROTEIN 1-RELATED"/>
    <property type="match status" value="1"/>
</dbReference>
<feature type="transmembrane region" description="Helical" evidence="6">
    <location>
        <begin position="72"/>
        <end position="89"/>
    </location>
</feature>
<comment type="subcellular location">
    <subcellularLocation>
        <location evidence="1">Membrane</location>
        <topology evidence="1">Multi-pass membrane protein</topology>
    </subcellularLocation>
</comment>
<evidence type="ECO:0000256" key="3">
    <source>
        <dbReference type="ARBA" id="ARBA00022989"/>
    </source>
</evidence>
<dbReference type="Pfam" id="PF04193">
    <property type="entry name" value="PQ-loop"/>
    <property type="match status" value="2"/>
</dbReference>
<dbReference type="PANTHER" id="PTHR16201:SF37">
    <property type="entry name" value="PQ-LOOP REPEAT-CONTAINING PROTEIN"/>
    <property type="match status" value="1"/>
</dbReference>
<dbReference type="AlphaFoldDB" id="A0A4S4MZP9"/>
<evidence type="ECO:0000256" key="1">
    <source>
        <dbReference type="ARBA" id="ARBA00004141"/>
    </source>
</evidence>